<sequence length="32" mass="3390">MVHRDPPPVRTAEQPGRPPVGPRSVGRAAATE</sequence>
<feature type="compositionally biased region" description="Low complexity" evidence="1">
    <location>
        <begin position="22"/>
        <end position="32"/>
    </location>
</feature>
<gene>
    <name evidence="2" type="ORF">JOF29_002808</name>
</gene>
<evidence type="ECO:0000313" key="2">
    <source>
        <dbReference type="EMBL" id="MBP2351725.1"/>
    </source>
</evidence>
<evidence type="ECO:0000313" key="3">
    <source>
        <dbReference type="Proteomes" id="UP000755585"/>
    </source>
</evidence>
<comment type="caution">
    <text evidence="2">The sequence shown here is derived from an EMBL/GenBank/DDBJ whole genome shotgun (WGS) entry which is preliminary data.</text>
</comment>
<feature type="region of interest" description="Disordered" evidence="1">
    <location>
        <begin position="1"/>
        <end position="32"/>
    </location>
</feature>
<dbReference type="EMBL" id="JAGINT010000001">
    <property type="protein sequence ID" value="MBP2351725.1"/>
    <property type="molecule type" value="Genomic_DNA"/>
</dbReference>
<proteinExistence type="predicted"/>
<reference evidence="2 3" key="1">
    <citation type="submission" date="2021-03" db="EMBL/GenBank/DDBJ databases">
        <title>Sequencing the genomes of 1000 actinobacteria strains.</title>
        <authorList>
            <person name="Klenk H.-P."/>
        </authorList>
    </citation>
    <scope>NUCLEOTIDE SEQUENCE [LARGE SCALE GENOMIC DNA]</scope>
    <source>
        <strain evidence="2 3">DSM 18824</strain>
    </source>
</reference>
<organism evidence="2 3">
    <name type="scientific">Kribbella aluminosa</name>
    <dbReference type="NCBI Taxonomy" id="416017"/>
    <lineage>
        <taxon>Bacteria</taxon>
        <taxon>Bacillati</taxon>
        <taxon>Actinomycetota</taxon>
        <taxon>Actinomycetes</taxon>
        <taxon>Propionibacteriales</taxon>
        <taxon>Kribbellaceae</taxon>
        <taxon>Kribbella</taxon>
    </lineage>
</organism>
<name>A0ABS4UJ89_9ACTN</name>
<keyword evidence="3" id="KW-1185">Reference proteome</keyword>
<accession>A0ABS4UJ89</accession>
<dbReference type="Proteomes" id="UP000755585">
    <property type="component" value="Unassembled WGS sequence"/>
</dbReference>
<protein>
    <submittedName>
        <fullName evidence="2">Uncharacterized protein</fullName>
    </submittedName>
</protein>
<evidence type="ECO:0000256" key="1">
    <source>
        <dbReference type="SAM" id="MobiDB-lite"/>
    </source>
</evidence>